<proteinExistence type="predicted"/>
<dbReference type="VEuPathDB" id="AmoebaDB:FDP41_001040"/>
<gene>
    <name evidence="3" type="ORF">FDP41_001040</name>
</gene>
<dbReference type="EMBL" id="VFQX01000022">
    <property type="protein sequence ID" value="KAF0979887.1"/>
    <property type="molecule type" value="Genomic_DNA"/>
</dbReference>
<dbReference type="AlphaFoldDB" id="A0A6A5BRS5"/>
<feature type="compositionally biased region" description="Low complexity" evidence="1">
    <location>
        <begin position="158"/>
        <end position="169"/>
    </location>
</feature>
<feature type="region of interest" description="Disordered" evidence="1">
    <location>
        <begin position="158"/>
        <end position="177"/>
    </location>
</feature>
<accession>A0A6A5BRS5</accession>
<feature type="transmembrane region" description="Helical" evidence="2">
    <location>
        <begin position="127"/>
        <end position="143"/>
    </location>
</feature>
<dbReference type="VEuPathDB" id="AmoebaDB:NfTy_049760"/>
<keyword evidence="2" id="KW-1133">Transmembrane helix</keyword>
<evidence type="ECO:0000256" key="1">
    <source>
        <dbReference type="SAM" id="MobiDB-lite"/>
    </source>
</evidence>
<evidence type="ECO:0000313" key="3">
    <source>
        <dbReference type="EMBL" id="KAF0979887.1"/>
    </source>
</evidence>
<dbReference type="RefSeq" id="XP_044564600.1">
    <property type="nucleotide sequence ID" value="XM_044700694.1"/>
</dbReference>
<keyword evidence="2" id="KW-0472">Membrane</keyword>
<keyword evidence="2" id="KW-0812">Transmembrane</keyword>
<sequence length="177" mass="19757">MFCLVFWARFYCLENNVAGLFDGFINENDDADEDEINQRIYKNCAMAAFGFIKLHFFMMNFAVSFINNAAAHSKTGAFPNPFQKENNATIASSPISFNFNLLFHAAVVVLYVYIVFIFVWSVVGIKYAFLIGAVHVAIIIALYRNTIKYVLSLASGTSSTPQQASQASSEGENKKND</sequence>
<evidence type="ECO:0000256" key="2">
    <source>
        <dbReference type="SAM" id="Phobius"/>
    </source>
</evidence>
<reference evidence="3 4" key="1">
    <citation type="journal article" date="2019" name="Sci. Rep.">
        <title>Nanopore sequencing improves the draft genome of the human pathogenic amoeba Naegleria fowleri.</title>
        <authorList>
            <person name="Liechti N."/>
            <person name="Schurch N."/>
            <person name="Bruggmann R."/>
            <person name="Wittwer M."/>
        </authorList>
    </citation>
    <scope>NUCLEOTIDE SEQUENCE [LARGE SCALE GENOMIC DNA]</scope>
    <source>
        <strain evidence="3 4">ATCC 30894</strain>
    </source>
</reference>
<evidence type="ECO:0000313" key="4">
    <source>
        <dbReference type="Proteomes" id="UP000444721"/>
    </source>
</evidence>
<dbReference type="GeneID" id="68108258"/>
<protein>
    <submittedName>
        <fullName evidence="3">Uncharacterized protein</fullName>
    </submittedName>
</protein>
<dbReference type="OMA" id="RMYENSA"/>
<name>A0A6A5BRS5_NAEFO</name>
<dbReference type="VEuPathDB" id="AmoebaDB:NF0013250"/>
<organism evidence="3 4">
    <name type="scientific">Naegleria fowleri</name>
    <name type="common">Brain eating amoeba</name>
    <dbReference type="NCBI Taxonomy" id="5763"/>
    <lineage>
        <taxon>Eukaryota</taxon>
        <taxon>Discoba</taxon>
        <taxon>Heterolobosea</taxon>
        <taxon>Tetramitia</taxon>
        <taxon>Eutetramitia</taxon>
        <taxon>Vahlkampfiidae</taxon>
        <taxon>Naegleria</taxon>
    </lineage>
</organism>
<comment type="caution">
    <text evidence="3">The sequence shown here is derived from an EMBL/GenBank/DDBJ whole genome shotgun (WGS) entry which is preliminary data.</text>
</comment>
<dbReference type="OrthoDB" id="10576953at2759"/>
<feature type="transmembrane region" description="Helical" evidence="2">
    <location>
        <begin position="101"/>
        <end position="121"/>
    </location>
</feature>
<keyword evidence="4" id="KW-1185">Reference proteome</keyword>
<dbReference type="Proteomes" id="UP000444721">
    <property type="component" value="Unassembled WGS sequence"/>
</dbReference>